<organism evidence="1 2">
    <name type="scientific">Chryseobacterium gleum</name>
    <name type="common">Flavobacterium gleum</name>
    <dbReference type="NCBI Taxonomy" id="250"/>
    <lineage>
        <taxon>Bacteria</taxon>
        <taxon>Pseudomonadati</taxon>
        <taxon>Bacteroidota</taxon>
        <taxon>Flavobacteriia</taxon>
        <taxon>Flavobacteriales</taxon>
        <taxon>Weeksellaceae</taxon>
        <taxon>Chryseobacterium group</taxon>
        <taxon>Chryseobacterium</taxon>
    </lineage>
</organism>
<protein>
    <submittedName>
        <fullName evidence="1">Uncharacterized protein</fullName>
    </submittedName>
</protein>
<name>A0A448B8S0_CHRGE</name>
<evidence type="ECO:0000313" key="1">
    <source>
        <dbReference type="EMBL" id="VEE10958.1"/>
    </source>
</evidence>
<reference evidence="1 2" key="1">
    <citation type="submission" date="2018-12" db="EMBL/GenBank/DDBJ databases">
        <authorList>
            <consortium name="Pathogen Informatics"/>
        </authorList>
    </citation>
    <scope>NUCLEOTIDE SEQUENCE [LARGE SCALE GENOMIC DNA]</scope>
    <source>
        <strain evidence="1 2">NCTC11432</strain>
    </source>
</reference>
<accession>A0A448B8S0</accession>
<sequence>MVVCSKIIKNGKRRFLYNLHSCIGKAFQNDFAVISRKQTVIFYDILYRFEQLLFVKIFQL</sequence>
<dbReference type="AlphaFoldDB" id="A0A448B8S0"/>
<evidence type="ECO:0000313" key="2">
    <source>
        <dbReference type="Proteomes" id="UP000279227"/>
    </source>
</evidence>
<dbReference type="Proteomes" id="UP000279227">
    <property type="component" value="Chromosome"/>
</dbReference>
<dbReference type="EMBL" id="LR134289">
    <property type="protein sequence ID" value="VEE10958.1"/>
    <property type="molecule type" value="Genomic_DNA"/>
</dbReference>
<dbReference type="KEGG" id="cgle:NCTC11432_04548"/>
<gene>
    <name evidence="1" type="ORF">NCTC11432_04548</name>
</gene>
<proteinExistence type="predicted"/>